<keyword evidence="6" id="KW-1185">Reference proteome</keyword>
<gene>
    <name evidence="5" type="ORF">GCM10007418_21740</name>
</gene>
<accession>A0ABQ1PSA8</accession>
<dbReference type="Pfam" id="PF25917">
    <property type="entry name" value="BSH_RND"/>
    <property type="match status" value="1"/>
</dbReference>
<dbReference type="Gene3D" id="1.10.287.470">
    <property type="entry name" value="Helix hairpin bin"/>
    <property type="match status" value="1"/>
</dbReference>
<dbReference type="Gene3D" id="2.40.50.100">
    <property type="match status" value="1"/>
</dbReference>
<dbReference type="Gene3D" id="2.40.30.170">
    <property type="match status" value="1"/>
</dbReference>
<evidence type="ECO:0000256" key="1">
    <source>
        <dbReference type="ARBA" id="ARBA00009477"/>
    </source>
</evidence>
<dbReference type="PANTHER" id="PTHR30469:SF18">
    <property type="entry name" value="RESISTANCE-NODULATION-CELL DIVISION (RND) EFFLUX MEMBRANE FUSION PROTEIN-RELATED"/>
    <property type="match status" value="1"/>
</dbReference>
<feature type="domain" description="Multidrug resistance protein MdtA-like barrel-sandwich hybrid" evidence="4">
    <location>
        <begin position="63"/>
        <end position="191"/>
    </location>
</feature>
<dbReference type="RefSeq" id="WP_150277002.1">
    <property type="nucleotide sequence ID" value="NZ_BMFF01000004.1"/>
</dbReference>
<comment type="caution">
    <text evidence="5">The sequence shown here is derived from an EMBL/GenBank/DDBJ whole genome shotgun (WGS) entry which is preliminary data.</text>
</comment>
<reference evidence="6" key="1">
    <citation type="journal article" date="2019" name="Int. J. Syst. Evol. Microbiol.">
        <title>The Global Catalogue of Microorganisms (GCM) 10K type strain sequencing project: providing services to taxonomists for standard genome sequencing and annotation.</title>
        <authorList>
            <consortium name="The Broad Institute Genomics Platform"/>
            <consortium name="The Broad Institute Genome Sequencing Center for Infectious Disease"/>
            <person name="Wu L."/>
            <person name="Ma J."/>
        </authorList>
    </citation>
    <scope>NUCLEOTIDE SEQUENCE [LARGE SCALE GENOMIC DNA]</scope>
    <source>
        <strain evidence="6">CGMCC 1.12482</strain>
    </source>
</reference>
<feature type="coiled-coil region" evidence="3">
    <location>
        <begin position="96"/>
        <end position="161"/>
    </location>
</feature>
<evidence type="ECO:0000313" key="6">
    <source>
        <dbReference type="Proteomes" id="UP000638188"/>
    </source>
</evidence>
<dbReference type="InterPro" id="IPR058625">
    <property type="entry name" value="MdtA-like_BSH"/>
</dbReference>
<dbReference type="Proteomes" id="UP000638188">
    <property type="component" value="Unassembled WGS sequence"/>
</dbReference>
<organism evidence="5 6">
    <name type="scientific">Halopseudomonas salina</name>
    <dbReference type="NCBI Taxonomy" id="1323744"/>
    <lineage>
        <taxon>Bacteria</taxon>
        <taxon>Pseudomonadati</taxon>
        <taxon>Pseudomonadota</taxon>
        <taxon>Gammaproteobacteria</taxon>
        <taxon>Pseudomonadales</taxon>
        <taxon>Pseudomonadaceae</taxon>
        <taxon>Halopseudomonas</taxon>
    </lineage>
</organism>
<protein>
    <submittedName>
        <fullName evidence="5">Hemolysin secretion protein D</fullName>
    </submittedName>
</protein>
<name>A0ABQ1PSA8_9GAMM</name>
<evidence type="ECO:0000256" key="3">
    <source>
        <dbReference type="SAM" id="Coils"/>
    </source>
</evidence>
<sequence length="352" mass="37701">MRALLLSVLTITLLTGCGAEQENETAASVVKVRAAEIQSAEEQHWTLSGTVQSRRDAALSFLISGQINERLAQAGEQVKAGDVLMRLDPRDIRQQLAAARANVAAARAQAENAEANRDRLDLLSQQGLVPAQSFEDARAQARAARQSAKAAEAALAQASSANEYGELRAPADGVLLEVSGEVGQVVTAGMPVATLAYDGPRDIEVFVPERRREQLPEQAQVQLYGSNMKAEAKLREVAGSADSQSRSWRTRYSIEDSPAAWPLGSSATLILPTTTNGDSSALQRVPVGALIDQGAGMGVWVLENGQVNWQPVELVRMDTERAYIHSDLPSGTRIIALGAHLLEPNQKVEALP</sequence>
<dbReference type="Gene3D" id="2.40.420.20">
    <property type="match status" value="1"/>
</dbReference>
<dbReference type="InterPro" id="IPR006143">
    <property type="entry name" value="RND_pump_MFP"/>
</dbReference>
<evidence type="ECO:0000313" key="5">
    <source>
        <dbReference type="EMBL" id="GGD02187.1"/>
    </source>
</evidence>
<dbReference type="NCBIfam" id="TIGR01730">
    <property type="entry name" value="RND_mfp"/>
    <property type="match status" value="1"/>
</dbReference>
<evidence type="ECO:0000259" key="4">
    <source>
        <dbReference type="Pfam" id="PF25917"/>
    </source>
</evidence>
<dbReference type="SUPFAM" id="SSF111369">
    <property type="entry name" value="HlyD-like secretion proteins"/>
    <property type="match status" value="1"/>
</dbReference>
<proteinExistence type="inferred from homology"/>
<comment type="similarity">
    <text evidence="1">Belongs to the membrane fusion protein (MFP) (TC 8.A.1) family.</text>
</comment>
<dbReference type="PANTHER" id="PTHR30469">
    <property type="entry name" value="MULTIDRUG RESISTANCE PROTEIN MDTA"/>
    <property type="match status" value="1"/>
</dbReference>
<evidence type="ECO:0000256" key="2">
    <source>
        <dbReference type="ARBA" id="ARBA00023054"/>
    </source>
</evidence>
<dbReference type="EMBL" id="BMFF01000004">
    <property type="protein sequence ID" value="GGD02187.1"/>
    <property type="molecule type" value="Genomic_DNA"/>
</dbReference>
<keyword evidence="2 3" id="KW-0175">Coiled coil</keyword>
<dbReference type="PROSITE" id="PS51257">
    <property type="entry name" value="PROKAR_LIPOPROTEIN"/>
    <property type="match status" value="1"/>
</dbReference>